<evidence type="ECO:0000256" key="2">
    <source>
        <dbReference type="ARBA" id="ARBA00022692"/>
    </source>
</evidence>
<feature type="transmembrane region" description="Helical" evidence="5">
    <location>
        <begin position="77"/>
        <end position="97"/>
    </location>
</feature>
<dbReference type="PANTHER" id="PTHR43483">
    <property type="entry name" value="MEMBRANE TRANSPORTER PROTEIN HI_0806-RELATED"/>
    <property type="match status" value="1"/>
</dbReference>
<evidence type="ECO:0000256" key="5">
    <source>
        <dbReference type="RuleBase" id="RU363041"/>
    </source>
</evidence>
<dbReference type="RefSeq" id="WP_147702327.1">
    <property type="nucleotide sequence ID" value="NZ_VDUY01000001.1"/>
</dbReference>
<gene>
    <name evidence="6" type="ORF">FHP08_00345</name>
</gene>
<dbReference type="InterPro" id="IPR002781">
    <property type="entry name" value="TM_pro_TauE-like"/>
</dbReference>
<proteinExistence type="inferred from homology"/>
<feature type="transmembrane region" description="Helical" evidence="5">
    <location>
        <begin position="208"/>
        <end position="230"/>
    </location>
</feature>
<protein>
    <recommendedName>
        <fullName evidence="5">Probable membrane transporter protein</fullName>
    </recommendedName>
</protein>
<dbReference type="GO" id="GO:0005886">
    <property type="term" value="C:plasma membrane"/>
    <property type="evidence" value="ECO:0007669"/>
    <property type="project" value="UniProtKB-SubCell"/>
</dbReference>
<comment type="subcellular location">
    <subcellularLocation>
        <location evidence="5">Cell membrane</location>
        <topology evidence="5">Multi-pass membrane protein</topology>
    </subcellularLocation>
    <subcellularLocation>
        <location evidence="1">Membrane</location>
        <topology evidence="1">Multi-pass membrane protein</topology>
    </subcellularLocation>
</comment>
<dbReference type="OrthoDB" id="457670at2"/>
<organism evidence="6 7">
    <name type="scientific">Zeimonas arvi</name>
    <dbReference type="NCBI Taxonomy" id="2498847"/>
    <lineage>
        <taxon>Bacteria</taxon>
        <taxon>Pseudomonadati</taxon>
        <taxon>Pseudomonadota</taxon>
        <taxon>Betaproteobacteria</taxon>
        <taxon>Burkholderiales</taxon>
        <taxon>Burkholderiaceae</taxon>
        <taxon>Zeimonas</taxon>
    </lineage>
</organism>
<keyword evidence="4 5" id="KW-0472">Membrane</keyword>
<dbReference type="EMBL" id="VDUY01000001">
    <property type="protein sequence ID" value="TXL68186.1"/>
    <property type="molecule type" value="Genomic_DNA"/>
</dbReference>
<dbReference type="Pfam" id="PF01925">
    <property type="entry name" value="TauE"/>
    <property type="match status" value="1"/>
</dbReference>
<keyword evidence="2 5" id="KW-0812">Transmembrane</keyword>
<feature type="transmembrane region" description="Helical" evidence="5">
    <location>
        <begin position="175"/>
        <end position="196"/>
    </location>
</feature>
<dbReference type="Proteomes" id="UP000321548">
    <property type="component" value="Unassembled WGS sequence"/>
</dbReference>
<keyword evidence="7" id="KW-1185">Reference proteome</keyword>
<evidence type="ECO:0000313" key="7">
    <source>
        <dbReference type="Proteomes" id="UP000321548"/>
    </source>
</evidence>
<evidence type="ECO:0000256" key="1">
    <source>
        <dbReference type="ARBA" id="ARBA00004141"/>
    </source>
</evidence>
<name>A0A5C8P3F3_9BURK</name>
<accession>A0A5C8P3F3</accession>
<feature type="transmembrane region" description="Helical" evidence="5">
    <location>
        <begin position="6"/>
        <end position="34"/>
    </location>
</feature>
<comment type="similarity">
    <text evidence="5">Belongs to the 4-toluene sulfonate uptake permease (TSUP) (TC 2.A.102) family.</text>
</comment>
<evidence type="ECO:0000256" key="3">
    <source>
        <dbReference type="ARBA" id="ARBA00022989"/>
    </source>
</evidence>
<feature type="transmembrane region" description="Helical" evidence="5">
    <location>
        <begin position="104"/>
        <end position="123"/>
    </location>
</feature>
<evidence type="ECO:0000313" key="6">
    <source>
        <dbReference type="EMBL" id="TXL68186.1"/>
    </source>
</evidence>
<feature type="transmembrane region" description="Helical" evidence="5">
    <location>
        <begin position="46"/>
        <end position="65"/>
    </location>
</feature>
<keyword evidence="3 5" id="KW-1133">Transmembrane helix</keyword>
<dbReference type="PANTHER" id="PTHR43483:SF3">
    <property type="entry name" value="MEMBRANE TRANSPORTER PROTEIN HI_0806-RELATED"/>
    <property type="match status" value="1"/>
</dbReference>
<reference evidence="6 7" key="1">
    <citation type="submission" date="2019-06" db="EMBL/GenBank/DDBJ databases">
        <title>Quisquiliibacterium sp. nov., isolated from a maize field.</title>
        <authorList>
            <person name="Lin S.-Y."/>
            <person name="Tsai C.-F."/>
            <person name="Young C.-C."/>
        </authorList>
    </citation>
    <scope>NUCLEOTIDE SEQUENCE [LARGE SCALE GENOMIC DNA]</scope>
    <source>
        <strain evidence="6 7">CC-CFT501</strain>
    </source>
</reference>
<feature type="transmembrane region" description="Helical" evidence="5">
    <location>
        <begin position="242"/>
        <end position="260"/>
    </location>
</feature>
<evidence type="ECO:0000256" key="4">
    <source>
        <dbReference type="ARBA" id="ARBA00023136"/>
    </source>
</evidence>
<dbReference type="AlphaFoldDB" id="A0A5C8P3F3"/>
<sequence length="265" mass="26954">MQFTVYAAIGALIGFFSGLLGIGGGAVQTPLTVLAFEAHGLPREHIAHIAVGTGVASIAFTAAASTLAHHRHGAVDWFLLGRLTPGLLAGGFAGGYVAQLLPTAWLAIVLAVFIGYASAAMVFELRPAPHRGLPGAAGLAALGTAVGMMSTMVGAGGAVLLVPALTWFNVPFRRAIGTGAAIGLPIAFTGTIAHVLGGLGEPGLPEGAVGYVWLPALVPFVIASMLLAPAGARLSHRVPARTLRRVFAGTMFLLAIRMAWSLARG</sequence>
<comment type="caution">
    <text evidence="6">The sequence shown here is derived from an EMBL/GenBank/DDBJ whole genome shotgun (WGS) entry which is preliminary data.</text>
</comment>
<feature type="transmembrane region" description="Helical" evidence="5">
    <location>
        <begin position="135"/>
        <end position="168"/>
    </location>
</feature>
<keyword evidence="5" id="KW-1003">Cell membrane</keyword>